<protein>
    <submittedName>
        <fullName evidence="1">Uncharacterized protein</fullName>
    </submittedName>
</protein>
<dbReference type="AlphaFoldDB" id="A0AAD8RNE5"/>
<dbReference type="PANTHER" id="PTHR33085:SF138">
    <property type="entry name" value="DUF1618 DOMAIN-CONTAINING PROTEIN"/>
    <property type="match status" value="1"/>
</dbReference>
<dbReference type="EMBL" id="JAUUTY010000005">
    <property type="protein sequence ID" value="KAK1628238.1"/>
    <property type="molecule type" value="Genomic_DNA"/>
</dbReference>
<organism evidence="1 2">
    <name type="scientific">Lolium multiflorum</name>
    <name type="common">Italian ryegrass</name>
    <name type="synonym">Lolium perenne subsp. multiflorum</name>
    <dbReference type="NCBI Taxonomy" id="4521"/>
    <lineage>
        <taxon>Eukaryota</taxon>
        <taxon>Viridiplantae</taxon>
        <taxon>Streptophyta</taxon>
        <taxon>Embryophyta</taxon>
        <taxon>Tracheophyta</taxon>
        <taxon>Spermatophyta</taxon>
        <taxon>Magnoliopsida</taxon>
        <taxon>Liliopsida</taxon>
        <taxon>Poales</taxon>
        <taxon>Poaceae</taxon>
        <taxon>BOP clade</taxon>
        <taxon>Pooideae</taxon>
        <taxon>Poodae</taxon>
        <taxon>Poeae</taxon>
        <taxon>Poeae Chloroplast Group 2 (Poeae type)</taxon>
        <taxon>Loliodinae</taxon>
        <taxon>Loliinae</taxon>
        <taxon>Lolium</taxon>
    </lineage>
</organism>
<dbReference type="PANTHER" id="PTHR33085">
    <property type="entry name" value="OS12G0113100 PROTEIN-RELATED"/>
    <property type="match status" value="1"/>
</dbReference>
<dbReference type="Proteomes" id="UP001231189">
    <property type="component" value="Unassembled WGS sequence"/>
</dbReference>
<name>A0AAD8RNE5_LOLMU</name>
<comment type="caution">
    <text evidence="1">The sequence shown here is derived from an EMBL/GenBank/DDBJ whole genome shotgun (WGS) entry which is preliminary data.</text>
</comment>
<evidence type="ECO:0000313" key="1">
    <source>
        <dbReference type="EMBL" id="KAK1628238.1"/>
    </source>
</evidence>
<gene>
    <name evidence="1" type="ORF">QYE76_002553</name>
</gene>
<reference evidence="1" key="1">
    <citation type="submission" date="2023-07" db="EMBL/GenBank/DDBJ databases">
        <title>A chromosome-level genome assembly of Lolium multiflorum.</title>
        <authorList>
            <person name="Chen Y."/>
            <person name="Copetti D."/>
            <person name="Kolliker R."/>
            <person name="Studer B."/>
        </authorList>
    </citation>
    <scope>NUCLEOTIDE SEQUENCE</scope>
    <source>
        <strain evidence="1">02402/16</strain>
        <tissue evidence="1">Leaf</tissue>
    </source>
</reference>
<accession>A0AAD8RNE5</accession>
<dbReference type="InterPro" id="IPR012871">
    <property type="entry name" value="DUF1668_ORYSA"/>
</dbReference>
<sequence length="396" mass="45126">MGARRFLNLLVTNRRESMYSLSRFDLSRDQFFYTNPEEVASRGRDLHLLLGRDVEKRFSPNMRRKKRKQQDVAEKIGTFRLPAPVVNMRPTPFLTALYWQQNQLHCFPLSERNFLFADARGCMFSYLTDLSCVVTMPSLHAPKEYPLQFTISHNEGTTGDCTIYIIEQIIRREHDFPFEALVSKSRRNLHPLKAWQCDSTLPLPPYVSEEGYQATLSPICASAVIDNRFICISVLGAGTYCFDTATRAWSRAGDWMLPFRGMAEYVPELNLWFGAYKGYNLLCAADLSTVVRGQPPERSFIWEDSTGLPEDWIPCVSSSKLVSLGSRRFCVARLFRKMVPSKDDVDSLTPVSLFTVLTGLEVLLPGKGKGSGKLRMVKHKSRRFIWSDAGLIASLF</sequence>
<keyword evidence="2" id="KW-1185">Reference proteome</keyword>
<evidence type="ECO:0000313" key="2">
    <source>
        <dbReference type="Proteomes" id="UP001231189"/>
    </source>
</evidence>
<dbReference type="Pfam" id="PF07893">
    <property type="entry name" value="DUF1668"/>
    <property type="match status" value="1"/>
</dbReference>
<proteinExistence type="predicted"/>